<comment type="similarity">
    <text evidence="8">Belongs to the Mrp/NBP35 ATP-binding proteins family.</text>
</comment>
<dbReference type="SUPFAM" id="SSF117916">
    <property type="entry name" value="Fe-S cluster assembly (FSCA) domain-like"/>
    <property type="match status" value="1"/>
</dbReference>
<organism evidence="11 12">
    <name type="scientific">Paralimibaculum aggregatum</name>
    <dbReference type="NCBI Taxonomy" id="3036245"/>
    <lineage>
        <taxon>Bacteria</taxon>
        <taxon>Pseudomonadati</taxon>
        <taxon>Pseudomonadota</taxon>
        <taxon>Alphaproteobacteria</taxon>
        <taxon>Rhodobacterales</taxon>
        <taxon>Paracoccaceae</taxon>
        <taxon>Paralimibaculum</taxon>
    </lineage>
</organism>
<dbReference type="SUPFAM" id="SSF52540">
    <property type="entry name" value="P-loop containing nucleoside triphosphate hydrolases"/>
    <property type="match status" value="1"/>
</dbReference>
<dbReference type="InterPro" id="IPR033756">
    <property type="entry name" value="YlxH/NBP35"/>
</dbReference>
<evidence type="ECO:0000313" key="12">
    <source>
        <dbReference type="Proteomes" id="UP001239909"/>
    </source>
</evidence>
<dbReference type="InterPro" id="IPR034904">
    <property type="entry name" value="FSCA_dom_sf"/>
</dbReference>
<dbReference type="Proteomes" id="UP001239909">
    <property type="component" value="Unassembled WGS sequence"/>
</dbReference>
<keyword evidence="3 8" id="KW-0479">Metal-binding</keyword>
<name>A0ABQ6LM12_9RHOB</name>
<dbReference type="PROSITE" id="PS01215">
    <property type="entry name" value="MRP"/>
    <property type="match status" value="1"/>
</dbReference>
<comment type="similarity">
    <text evidence="1">In the N-terminal section; belongs to the MIP18 family.</text>
</comment>
<evidence type="ECO:0000256" key="9">
    <source>
        <dbReference type="SAM" id="MobiDB-lite"/>
    </source>
</evidence>
<keyword evidence="7 8" id="KW-0411">Iron-sulfur</keyword>
<evidence type="ECO:0000259" key="10">
    <source>
        <dbReference type="Pfam" id="PF01883"/>
    </source>
</evidence>
<comment type="caution">
    <text evidence="11">The sequence shown here is derived from an EMBL/GenBank/DDBJ whole genome shotgun (WGS) entry which is preliminary data.</text>
</comment>
<dbReference type="Pfam" id="PF01883">
    <property type="entry name" value="FeS_assembly_P"/>
    <property type="match status" value="1"/>
</dbReference>
<evidence type="ECO:0000256" key="5">
    <source>
        <dbReference type="ARBA" id="ARBA00022840"/>
    </source>
</evidence>
<dbReference type="HAMAP" id="MF_02040">
    <property type="entry name" value="Mrp_NBP35"/>
    <property type="match status" value="1"/>
</dbReference>
<evidence type="ECO:0000256" key="2">
    <source>
        <dbReference type="ARBA" id="ARBA00008205"/>
    </source>
</evidence>
<dbReference type="RefSeq" id="WP_285673220.1">
    <property type="nucleotide sequence ID" value="NZ_BSYI01000032.1"/>
</dbReference>
<accession>A0ABQ6LM12</accession>
<evidence type="ECO:0000256" key="7">
    <source>
        <dbReference type="ARBA" id="ARBA00023014"/>
    </source>
</evidence>
<comment type="similarity">
    <text evidence="2">In the C-terminal section; belongs to the Mrp/NBP35 ATP-binding proteins family.</text>
</comment>
<keyword evidence="4 8" id="KW-0547">Nucleotide-binding</keyword>
<keyword evidence="12" id="KW-1185">Reference proteome</keyword>
<evidence type="ECO:0000256" key="3">
    <source>
        <dbReference type="ARBA" id="ARBA00022723"/>
    </source>
</evidence>
<evidence type="ECO:0000256" key="1">
    <source>
        <dbReference type="ARBA" id="ARBA00007352"/>
    </source>
</evidence>
<evidence type="ECO:0000256" key="4">
    <source>
        <dbReference type="ARBA" id="ARBA00022741"/>
    </source>
</evidence>
<evidence type="ECO:0000256" key="6">
    <source>
        <dbReference type="ARBA" id="ARBA00023004"/>
    </source>
</evidence>
<dbReference type="CDD" id="cd02037">
    <property type="entry name" value="Mrp_NBP35"/>
    <property type="match status" value="1"/>
</dbReference>
<keyword evidence="5 8" id="KW-0067">ATP-binding</keyword>
<dbReference type="PANTHER" id="PTHR42961">
    <property type="entry name" value="IRON-SULFUR PROTEIN NUBPL"/>
    <property type="match status" value="1"/>
</dbReference>
<dbReference type="InterPro" id="IPR000808">
    <property type="entry name" value="Mrp-like_CS"/>
</dbReference>
<gene>
    <name evidence="11" type="ORF">LNKW23_34430</name>
</gene>
<feature type="binding site" evidence="8">
    <location>
        <begin position="132"/>
        <end position="139"/>
    </location>
    <ligand>
        <name>ATP</name>
        <dbReference type="ChEBI" id="CHEBI:30616"/>
    </ligand>
</feature>
<keyword evidence="6 8" id="KW-0408">Iron</keyword>
<dbReference type="PANTHER" id="PTHR42961:SF2">
    <property type="entry name" value="IRON-SULFUR PROTEIN NUBPL"/>
    <property type="match status" value="1"/>
</dbReference>
<dbReference type="GO" id="GO:0005524">
    <property type="term" value="F:ATP binding"/>
    <property type="evidence" value="ECO:0007669"/>
    <property type="project" value="UniProtKB-KW"/>
</dbReference>
<feature type="region of interest" description="Disordered" evidence="9">
    <location>
        <begin position="85"/>
        <end position="119"/>
    </location>
</feature>
<dbReference type="InterPro" id="IPR044304">
    <property type="entry name" value="NUBPL-like"/>
</dbReference>
<protein>
    <recommendedName>
        <fullName evidence="8">Iron-sulfur cluster carrier protein</fullName>
    </recommendedName>
</protein>
<comment type="subunit">
    <text evidence="8">Homodimer.</text>
</comment>
<dbReference type="InterPro" id="IPR027417">
    <property type="entry name" value="P-loop_NTPase"/>
</dbReference>
<proteinExistence type="inferred from homology"/>
<sequence length="372" mass="38323">MTDTRTVTREEVVAALARIVDPGTGKDLIAADMAKAISVSGDSVSFVIEVDPARGAEMEPVRAAAAAAVEALPGVARVSAILTAHSAEPQPSRTSTPKGPPPDLGTGGRRKPAQPADKRIPGVDRIVPIASGKGGVGKSTVSANLAVALAAQGKRVGLLDADVYGPSQPRMLGISGRPSSPDGTTILPLRNHGVTAISIGMMVPEGEAVIWRGPMLMGALEQMLRQVQWGGLDVLLVDLPPGTGDVQLTLSQKAEVTGAVVVSTPQDIALLDARKALDMFRKTETPVMGLIENMSTYVCPSCGHEAHIFGHGGAAREAEKLGIPFLGAVPLDLDIRLAGDGGAPIVAAKPASPQARAFLDIAERLAGLDAMR</sequence>
<reference evidence="11 12" key="1">
    <citation type="submission" date="2023-04" db="EMBL/GenBank/DDBJ databases">
        <title>Marinoamorphus aggregata gen. nov., sp. Nov., isolate from tissue of brittle star Ophioplocus japonicus.</title>
        <authorList>
            <person name="Kawano K."/>
            <person name="Sawayama S."/>
            <person name="Nakagawa S."/>
        </authorList>
    </citation>
    <scope>NUCLEOTIDE SEQUENCE [LARGE SCALE GENOMIC DNA]</scope>
    <source>
        <strain evidence="11 12">NKW23</strain>
    </source>
</reference>
<dbReference type="InterPro" id="IPR019591">
    <property type="entry name" value="Mrp/NBP35_ATP-bd"/>
</dbReference>
<dbReference type="Gene3D" id="3.40.50.300">
    <property type="entry name" value="P-loop containing nucleotide triphosphate hydrolases"/>
    <property type="match status" value="1"/>
</dbReference>
<feature type="domain" description="MIP18 family-like" evidence="10">
    <location>
        <begin position="9"/>
        <end position="79"/>
    </location>
</feature>
<dbReference type="Gene3D" id="3.30.300.130">
    <property type="entry name" value="Fe-S cluster assembly (FSCA)"/>
    <property type="match status" value="1"/>
</dbReference>
<evidence type="ECO:0000313" key="11">
    <source>
        <dbReference type="EMBL" id="GMG84228.1"/>
    </source>
</evidence>
<evidence type="ECO:0000256" key="8">
    <source>
        <dbReference type="HAMAP-Rule" id="MF_02040"/>
    </source>
</evidence>
<dbReference type="EMBL" id="BSYI01000032">
    <property type="protein sequence ID" value="GMG84228.1"/>
    <property type="molecule type" value="Genomic_DNA"/>
</dbReference>
<dbReference type="Pfam" id="PF10609">
    <property type="entry name" value="ParA"/>
    <property type="match status" value="1"/>
</dbReference>
<comment type="function">
    <text evidence="8">Binds and transfers iron-sulfur (Fe-S) clusters to target apoproteins. Can hydrolyze ATP.</text>
</comment>
<dbReference type="InterPro" id="IPR002744">
    <property type="entry name" value="MIP18-like"/>
</dbReference>
<keyword evidence="8" id="KW-0378">Hydrolase</keyword>